<dbReference type="Proteomes" id="UP000002320">
    <property type="component" value="Unassembled WGS sequence"/>
</dbReference>
<protein>
    <submittedName>
        <fullName evidence="3">Techylectin-5B</fullName>
    </submittedName>
</protein>
<dbReference type="GO" id="GO:0005615">
    <property type="term" value="C:extracellular space"/>
    <property type="evidence" value="ECO:0007669"/>
    <property type="project" value="TreeGrafter"/>
</dbReference>
<evidence type="ECO:0000259" key="2">
    <source>
        <dbReference type="PROSITE" id="PS51406"/>
    </source>
</evidence>
<dbReference type="SUPFAM" id="SSF56496">
    <property type="entry name" value="Fibrinogen C-terminal domain-like"/>
    <property type="match status" value="1"/>
</dbReference>
<dbReference type="EnsemblMetazoa" id="CPIJ007731-RA">
    <property type="protein sequence ID" value="CPIJ007731-PA"/>
    <property type="gene ID" value="CPIJ007731"/>
</dbReference>
<feature type="chain" id="PRO_5011408274" evidence="1">
    <location>
        <begin position="22"/>
        <end position="189"/>
    </location>
</feature>
<keyword evidence="5" id="KW-1185">Reference proteome</keyword>
<organism>
    <name type="scientific">Culex quinquefasciatus</name>
    <name type="common">Southern house mosquito</name>
    <name type="synonym">Culex pungens</name>
    <dbReference type="NCBI Taxonomy" id="7176"/>
    <lineage>
        <taxon>Eukaryota</taxon>
        <taxon>Metazoa</taxon>
        <taxon>Ecdysozoa</taxon>
        <taxon>Arthropoda</taxon>
        <taxon>Hexapoda</taxon>
        <taxon>Insecta</taxon>
        <taxon>Pterygota</taxon>
        <taxon>Neoptera</taxon>
        <taxon>Endopterygota</taxon>
        <taxon>Diptera</taxon>
        <taxon>Nematocera</taxon>
        <taxon>Culicoidea</taxon>
        <taxon>Culicidae</taxon>
        <taxon>Culicinae</taxon>
        <taxon>Culicini</taxon>
        <taxon>Culex</taxon>
        <taxon>Culex</taxon>
    </lineage>
</organism>
<proteinExistence type="predicted"/>
<name>B0WNA8_CULQU</name>
<dbReference type="EMBL" id="DS232009">
    <property type="protein sequence ID" value="EDS31556.1"/>
    <property type="molecule type" value="Genomic_DNA"/>
</dbReference>
<dbReference type="VEuPathDB" id="VectorBase:CPIJ007731"/>
<dbReference type="Gene3D" id="3.90.215.10">
    <property type="entry name" value="Gamma Fibrinogen, chain A, domain 1"/>
    <property type="match status" value="2"/>
</dbReference>
<dbReference type="STRING" id="7176.B0WNA8"/>
<reference evidence="4" key="2">
    <citation type="submission" date="2021-02" db="UniProtKB">
        <authorList>
            <consortium name="EnsemblMetazoa"/>
        </authorList>
    </citation>
    <scope>IDENTIFICATION</scope>
    <source>
        <strain evidence="4">JHB</strain>
    </source>
</reference>
<dbReference type="VEuPathDB" id="VectorBase:CQUJHB016652"/>
<dbReference type="InterPro" id="IPR014716">
    <property type="entry name" value="Fibrinogen_a/b/g_C_1"/>
</dbReference>
<evidence type="ECO:0000313" key="5">
    <source>
        <dbReference type="Proteomes" id="UP000002320"/>
    </source>
</evidence>
<dbReference type="KEGG" id="cqu:CpipJ_CPIJ007731"/>
<dbReference type="eggNOG" id="KOG2579">
    <property type="taxonomic scope" value="Eukaryota"/>
</dbReference>
<dbReference type="NCBIfam" id="NF040941">
    <property type="entry name" value="GGGWT_bact"/>
    <property type="match status" value="1"/>
</dbReference>
<dbReference type="AlphaFoldDB" id="B0WNA8"/>
<dbReference type="Gene3D" id="4.10.530.10">
    <property type="entry name" value="Gamma-fibrinogen Carboxyl Terminal Fragment, domain 2"/>
    <property type="match status" value="1"/>
</dbReference>
<gene>
    <name evidence="4" type="primary">6040862</name>
    <name evidence="3" type="ORF">CpipJ_CPIJ007731</name>
</gene>
<evidence type="ECO:0000313" key="4">
    <source>
        <dbReference type="EnsemblMetazoa" id="CPIJ007731-PA"/>
    </source>
</evidence>
<dbReference type="InterPro" id="IPR050373">
    <property type="entry name" value="Fibrinogen_C-term_domain"/>
</dbReference>
<keyword evidence="1" id="KW-0732">Signal</keyword>
<evidence type="ECO:0000256" key="1">
    <source>
        <dbReference type="SAM" id="SignalP"/>
    </source>
</evidence>
<reference evidence="3" key="1">
    <citation type="submission" date="2007-03" db="EMBL/GenBank/DDBJ databases">
        <title>Annotation of Culex pipiens quinquefasciatus.</title>
        <authorList>
            <consortium name="The Broad Institute Genome Sequencing Platform"/>
            <person name="Atkinson P.W."/>
            <person name="Hemingway J."/>
            <person name="Christensen B.M."/>
            <person name="Higgs S."/>
            <person name="Kodira C."/>
            <person name="Hannick L."/>
            <person name="Megy K."/>
            <person name="O'Leary S."/>
            <person name="Pearson M."/>
            <person name="Haas B.J."/>
            <person name="Mauceli E."/>
            <person name="Wortman J.R."/>
            <person name="Lee N.H."/>
            <person name="Guigo R."/>
            <person name="Stanke M."/>
            <person name="Alvarado L."/>
            <person name="Amedeo P."/>
            <person name="Antoine C.H."/>
            <person name="Arensburger P."/>
            <person name="Bidwell S.L."/>
            <person name="Crawford M."/>
            <person name="Camaro F."/>
            <person name="Devon K."/>
            <person name="Engels R."/>
            <person name="Hammond M."/>
            <person name="Howarth C."/>
            <person name="Koehrsen M."/>
            <person name="Lawson D."/>
            <person name="Montgomery P."/>
            <person name="Nene V."/>
            <person name="Nusbaum C."/>
            <person name="Puiu D."/>
            <person name="Romero-Severson J."/>
            <person name="Severson D.W."/>
            <person name="Shumway M."/>
            <person name="Sisk P."/>
            <person name="Stolte C."/>
            <person name="Zeng Q."/>
            <person name="Eisenstadt E."/>
            <person name="Fraser-Liggett C."/>
            <person name="Strausberg R."/>
            <person name="Galagan J."/>
            <person name="Birren B."/>
            <person name="Collins F.H."/>
        </authorList>
    </citation>
    <scope>NUCLEOTIDE SEQUENCE [LARGE SCALE GENOMIC DNA]</scope>
    <source>
        <strain evidence="3">JHB</strain>
    </source>
</reference>
<dbReference type="PANTHER" id="PTHR19143">
    <property type="entry name" value="FIBRINOGEN/TENASCIN/ANGIOPOEITIN"/>
    <property type="match status" value="1"/>
</dbReference>
<dbReference type="HOGENOM" id="CLU_038628_1_2_1"/>
<feature type="signal peptide" evidence="1">
    <location>
        <begin position="1"/>
        <end position="21"/>
    </location>
</feature>
<dbReference type="PROSITE" id="PS51406">
    <property type="entry name" value="FIBRINOGEN_C_2"/>
    <property type="match status" value="1"/>
</dbReference>
<feature type="domain" description="Fibrinogen C-terminal" evidence="2">
    <location>
        <begin position="76"/>
        <end position="189"/>
    </location>
</feature>
<dbReference type="OrthoDB" id="7735550at2759"/>
<dbReference type="InterPro" id="IPR036056">
    <property type="entry name" value="Fibrinogen-like_C"/>
</dbReference>
<sequence>MAPISKAAVLILLVSVYRANAQDNSTLELEKGTNFFLPKSCADPQLKALPSGVRKIQPQPGFGQAFEVYCDQKYDKGGWTSIAGGSKFWLGLPKLNELTYSQKFELVVLMSDWEGISAYARYSHILVAGAEEDYKLNSLGTYSGTAGDSLSWGVGMKWSTLDKENDISPTENCAVDYKGAWWYTGCHYK</sequence>
<dbReference type="SMART" id="SM00186">
    <property type="entry name" value="FBG"/>
    <property type="match status" value="1"/>
</dbReference>
<dbReference type="InParanoid" id="B0WNA8"/>
<evidence type="ECO:0000313" key="3">
    <source>
        <dbReference type="EMBL" id="EDS31556.1"/>
    </source>
</evidence>
<dbReference type="Pfam" id="PF00147">
    <property type="entry name" value="Fibrinogen_C"/>
    <property type="match status" value="1"/>
</dbReference>
<dbReference type="InterPro" id="IPR002181">
    <property type="entry name" value="Fibrinogen_a/b/g_C_dom"/>
</dbReference>
<accession>B0WNA8</accession>